<keyword evidence="7" id="KW-0347">Helicase</keyword>
<dbReference type="NCBIfam" id="TIGR01587">
    <property type="entry name" value="cas3_core"/>
    <property type="match status" value="1"/>
</dbReference>
<dbReference type="GO" id="GO:0005524">
    <property type="term" value="F:ATP binding"/>
    <property type="evidence" value="ECO:0007669"/>
    <property type="project" value="UniProtKB-KW"/>
</dbReference>
<comment type="similarity">
    <text evidence="2">In the central section; belongs to the CRISPR-associated helicase Cas3 family.</text>
</comment>
<dbReference type="GO" id="GO:0005829">
    <property type="term" value="C:cytosol"/>
    <property type="evidence" value="ECO:0007669"/>
    <property type="project" value="TreeGrafter"/>
</dbReference>
<dbReference type="SUPFAM" id="SSF109604">
    <property type="entry name" value="HD-domain/PDEase-like"/>
    <property type="match status" value="1"/>
</dbReference>
<dbReference type="InterPro" id="IPR027417">
    <property type="entry name" value="P-loop_NTPase"/>
</dbReference>
<dbReference type="Gene3D" id="3.30.70.2660">
    <property type="match status" value="1"/>
</dbReference>
<evidence type="ECO:0000313" key="11">
    <source>
        <dbReference type="EMBL" id="TQN30268.1"/>
    </source>
</evidence>
<dbReference type="Pfam" id="PF09704">
    <property type="entry name" value="Cas_Cas5d"/>
    <property type="match status" value="1"/>
</dbReference>
<dbReference type="Gene3D" id="1.10.3210.30">
    <property type="match status" value="1"/>
</dbReference>
<reference evidence="11 12" key="1">
    <citation type="submission" date="2019-06" db="EMBL/GenBank/DDBJ databases">
        <title>Sequencing the genomes of 1000 actinobacteria strains.</title>
        <authorList>
            <person name="Klenk H.-P."/>
        </authorList>
    </citation>
    <scope>NUCLEOTIDE SEQUENCE [LARGE SCALE GENOMIC DNA]</scope>
    <source>
        <strain evidence="11 12">DSM 45015</strain>
    </source>
</reference>
<dbReference type="PANTHER" id="PTHR47959:SF16">
    <property type="entry name" value="CRISPR-ASSOCIATED NUCLEASE_HELICASE CAS3-RELATED"/>
    <property type="match status" value="1"/>
</dbReference>
<dbReference type="InterPro" id="IPR021124">
    <property type="entry name" value="CRISPR-assoc_prot_Cas5"/>
</dbReference>
<dbReference type="InterPro" id="IPR011545">
    <property type="entry name" value="DEAD/DEAH_box_helicase_dom"/>
</dbReference>
<dbReference type="Pfam" id="PF18019">
    <property type="entry name" value="Cas3_HD"/>
    <property type="match status" value="1"/>
</dbReference>
<dbReference type="Pfam" id="PF22590">
    <property type="entry name" value="Cas3-like_C_2"/>
    <property type="match status" value="1"/>
</dbReference>
<keyword evidence="12" id="KW-1185">Reference proteome</keyword>
<dbReference type="PROSITE" id="PS51643">
    <property type="entry name" value="HD_CAS3"/>
    <property type="match status" value="1"/>
</dbReference>
<dbReference type="NCBIfam" id="TIGR02593">
    <property type="entry name" value="CRISPR_cas5"/>
    <property type="match status" value="1"/>
</dbReference>
<dbReference type="GO" id="GO:0003676">
    <property type="term" value="F:nucleic acid binding"/>
    <property type="evidence" value="ECO:0007669"/>
    <property type="project" value="InterPro"/>
</dbReference>
<keyword evidence="9" id="KW-0051">Antiviral defense</keyword>
<dbReference type="InterPro" id="IPR050079">
    <property type="entry name" value="DEAD_box_RNA_helicase"/>
</dbReference>
<dbReference type="AlphaFoldDB" id="A0A543NEK0"/>
<keyword evidence="4" id="KW-0479">Metal-binding</keyword>
<evidence type="ECO:0000256" key="3">
    <source>
        <dbReference type="ARBA" id="ARBA00022722"/>
    </source>
</evidence>
<organism evidence="11 12">
    <name type="scientific">Haloactinospora alba</name>
    <dbReference type="NCBI Taxonomy" id="405555"/>
    <lineage>
        <taxon>Bacteria</taxon>
        <taxon>Bacillati</taxon>
        <taxon>Actinomycetota</taxon>
        <taxon>Actinomycetes</taxon>
        <taxon>Streptosporangiales</taxon>
        <taxon>Nocardiopsidaceae</taxon>
        <taxon>Haloactinospora</taxon>
    </lineage>
</organism>
<evidence type="ECO:0000313" key="12">
    <source>
        <dbReference type="Proteomes" id="UP000317422"/>
    </source>
</evidence>
<evidence type="ECO:0000256" key="1">
    <source>
        <dbReference type="ARBA" id="ARBA00006847"/>
    </source>
</evidence>
<dbReference type="GO" id="GO:0004518">
    <property type="term" value="F:nuclease activity"/>
    <property type="evidence" value="ECO:0007669"/>
    <property type="project" value="UniProtKB-KW"/>
</dbReference>
<dbReference type="GO" id="GO:0016787">
    <property type="term" value="F:hydrolase activity"/>
    <property type="evidence" value="ECO:0007669"/>
    <property type="project" value="UniProtKB-KW"/>
</dbReference>
<evidence type="ECO:0000256" key="6">
    <source>
        <dbReference type="ARBA" id="ARBA00022801"/>
    </source>
</evidence>
<dbReference type="GO" id="GO:0043571">
    <property type="term" value="P:maintenance of CRISPR repeat elements"/>
    <property type="evidence" value="ECO:0007669"/>
    <property type="project" value="InterPro"/>
</dbReference>
<dbReference type="NCBIfam" id="TIGR01596">
    <property type="entry name" value="cas3_HD"/>
    <property type="match status" value="1"/>
</dbReference>
<dbReference type="CDD" id="cd09693">
    <property type="entry name" value="Cas5_I"/>
    <property type="match status" value="1"/>
</dbReference>
<dbReference type="InterPro" id="IPR006483">
    <property type="entry name" value="CRISPR-assoc_Cas3_HD"/>
</dbReference>
<keyword evidence="6" id="KW-0378">Hydrolase</keyword>
<dbReference type="InterPro" id="IPR013422">
    <property type="entry name" value="CRISPR-assoc_prot_Cas5_N"/>
</dbReference>
<name>A0A543NEK0_9ACTN</name>
<sequence>MTAMTTTRAPIEAARIELYAPVASFRDPMFPGVSRCLPVPPLSTVRGMLAAATGNASEPVPVGMCAHAEGQGTDAETYHPIAADGSNPAVAGQVSEGKGGRTVRDRPFLCGVHVTLWVPSPDAERITAALRCPVWGLRLGRSQDLVHIRSITSVRLSPTSDAVVGHGLAPVGAHTASQATTLRLADTVSSDRLQTSFNSYLWCPEPAGNHQVLGAYRDPTDDQAVWLHGTDEPPPEDPELANVLAKSAQHSPSGQPETLTEHSRTVHEAAHTVAERISSPGVLSEQLAFWNWVETAALLHDAGKVAEGFQRQLRPDGPPWRERHEVLSLAYVDLLTRGLCERDQKMVAAGVAFHHLSLDSSGQGLEELYPAVADWEKKFGRDPDPEPGRPRVQVPRNRHRALLAWLSTRLGTTAPEGEGRKLWERARDTFARARSDWGSPVSAEEGLVAVLLQGAVTLADHSGSAHVPLQTHMPLPSQFLDTLAAPYPHQHAAAEAQGHLVLRAPTGSGKTEATLAWASHQLDDMDGHPRLVWVLPYRASIDAAWKRFRNALVAEPGEDEPDIAVLHATTAHTLLTHAAAGDTTGDKGTPDRVRAQQARDRAHAMRTLFAQRVRVSTPHQLLRAAIAGPRYSSFLLEQANALLVLDELHAYDPTTFGRICAAMSLWEQLGSRIAIASATLAPPMLELIHDTLTHDVTVHTASPEAAPDRHRLALDEEPITHPDSVKRIRAWLQEGHSVLVVANTVATAQSLYAELAPDARTAHPGDPEAAILLHSRFRGCDRDDIEERITTRYPERGSDDSPRRGGLVVSTQALEVSLCLDLDRGVSELAPVEALAQRAGRVNRRGRHPDGPVEFRVHRTEDSRPYDPKATAAAWQALTQAPGPVISEQTIGEWLRLAYATDWGRSWTEEARNARDEFAASFLTFTDPFHDRSDYARGLDESFDTVEILHHDDVADYEEKAAEHPLLAAGLLIPIRFGQFMKLRSSGRAALNDRLRMWSTDIPYDPETGLQLPAPHDYVAQPETIL</sequence>
<evidence type="ECO:0000259" key="10">
    <source>
        <dbReference type="PROSITE" id="PS51643"/>
    </source>
</evidence>
<dbReference type="InterPro" id="IPR038257">
    <property type="entry name" value="CRISPR-assoc_Cas3_HD_sf"/>
</dbReference>
<evidence type="ECO:0000256" key="9">
    <source>
        <dbReference type="ARBA" id="ARBA00023118"/>
    </source>
</evidence>
<dbReference type="Proteomes" id="UP000317422">
    <property type="component" value="Unassembled WGS sequence"/>
</dbReference>
<dbReference type="GO" id="GO:0003724">
    <property type="term" value="F:RNA helicase activity"/>
    <property type="evidence" value="ECO:0007669"/>
    <property type="project" value="TreeGrafter"/>
</dbReference>
<keyword evidence="5" id="KW-0547">Nucleotide-binding</keyword>
<dbReference type="GO" id="GO:0051607">
    <property type="term" value="P:defense response to virus"/>
    <property type="evidence" value="ECO:0007669"/>
    <property type="project" value="UniProtKB-KW"/>
</dbReference>
<evidence type="ECO:0000256" key="5">
    <source>
        <dbReference type="ARBA" id="ARBA00022741"/>
    </source>
</evidence>
<keyword evidence="8" id="KW-0067">ATP-binding</keyword>
<evidence type="ECO:0000256" key="4">
    <source>
        <dbReference type="ARBA" id="ARBA00022723"/>
    </source>
</evidence>
<dbReference type="InterPro" id="IPR014001">
    <property type="entry name" value="Helicase_ATP-bd"/>
</dbReference>
<gene>
    <name evidence="11" type="ORF">FHX37_0135</name>
</gene>
<protein>
    <submittedName>
        <fullName evidence="11">CRISPR-associated Cas3 family helicase</fullName>
    </submittedName>
</protein>
<dbReference type="SMART" id="SM00487">
    <property type="entry name" value="DEXDc"/>
    <property type="match status" value="1"/>
</dbReference>
<accession>A0A543NEK0</accession>
<evidence type="ECO:0000256" key="2">
    <source>
        <dbReference type="ARBA" id="ARBA00009046"/>
    </source>
</evidence>
<dbReference type="InterPro" id="IPR054712">
    <property type="entry name" value="Cas3-like_dom"/>
</dbReference>
<evidence type="ECO:0000256" key="7">
    <source>
        <dbReference type="ARBA" id="ARBA00022806"/>
    </source>
</evidence>
<comment type="caution">
    <text evidence="11">The sequence shown here is derived from an EMBL/GenBank/DDBJ whole genome shotgun (WGS) entry which is preliminary data.</text>
</comment>
<dbReference type="Pfam" id="PF00270">
    <property type="entry name" value="DEAD"/>
    <property type="match status" value="1"/>
</dbReference>
<dbReference type="EMBL" id="VFQC01000001">
    <property type="protein sequence ID" value="TQN30268.1"/>
    <property type="molecule type" value="Genomic_DNA"/>
</dbReference>
<dbReference type="Gene3D" id="3.40.50.300">
    <property type="entry name" value="P-loop containing nucleotide triphosphate hydrolases"/>
    <property type="match status" value="2"/>
</dbReference>
<comment type="similarity">
    <text evidence="1">In the N-terminal section; belongs to the CRISPR-associated nuclease Cas3-HD family.</text>
</comment>
<proteinExistence type="inferred from homology"/>
<dbReference type="SUPFAM" id="SSF52540">
    <property type="entry name" value="P-loop containing nucleoside triphosphate hydrolases"/>
    <property type="match status" value="1"/>
</dbReference>
<keyword evidence="3" id="KW-0540">Nuclease</keyword>
<dbReference type="CDD" id="cd09641">
    <property type="entry name" value="Cas3''_I"/>
    <property type="match status" value="1"/>
</dbReference>
<dbReference type="GO" id="GO:0046872">
    <property type="term" value="F:metal ion binding"/>
    <property type="evidence" value="ECO:0007669"/>
    <property type="project" value="UniProtKB-KW"/>
</dbReference>
<evidence type="ECO:0000256" key="8">
    <source>
        <dbReference type="ARBA" id="ARBA00022840"/>
    </source>
</evidence>
<dbReference type="InterPro" id="IPR006474">
    <property type="entry name" value="Helicase_Cas3_CRISPR-ass_core"/>
</dbReference>
<dbReference type="PANTHER" id="PTHR47959">
    <property type="entry name" value="ATP-DEPENDENT RNA HELICASE RHLE-RELATED"/>
    <property type="match status" value="1"/>
</dbReference>
<feature type="domain" description="HD Cas3-type" evidence="10">
    <location>
        <begin position="252"/>
        <end position="462"/>
    </location>
</feature>